<dbReference type="EMBL" id="AECZ01000038">
    <property type="protein sequence ID" value="EFL49593.1"/>
    <property type="molecule type" value="Genomic_DNA"/>
</dbReference>
<accession>E1K1A7</accession>
<evidence type="ECO:0000313" key="3">
    <source>
        <dbReference type="Proteomes" id="UP000006250"/>
    </source>
</evidence>
<dbReference type="STRING" id="596151.DesfrDRAFT_3657"/>
<protein>
    <recommendedName>
        <fullName evidence="4">Phage shock protein B</fullName>
    </recommendedName>
</protein>
<feature type="transmembrane region" description="Helical" evidence="1">
    <location>
        <begin position="6"/>
        <end position="32"/>
    </location>
</feature>
<sequence length="82" mass="8828">MMGLITALVMAGATVVGLVILGTIFLLGIRLVRPGAPKPRGNDAEEAQLLQEIHRSLSRLEDRVENLEALVLDPGRGREDGQ</sequence>
<keyword evidence="1" id="KW-0812">Transmembrane</keyword>
<evidence type="ECO:0008006" key="4">
    <source>
        <dbReference type="Google" id="ProtNLM"/>
    </source>
</evidence>
<dbReference type="Proteomes" id="UP000006250">
    <property type="component" value="Unassembled WGS sequence"/>
</dbReference>
<evidence type="ECO:0000313" key="2">
    <source>
        <dbReference type="EMBL" id="EFL49593.1"/>
    </source>
</evidence>
<dbReference type="AlphaFoldDB" id="E1K1A7"/>
<dbReference type="RefSeq" id="WP_005996342.1">
    <property type="nucleotide sequence ID" value="NZ_AECZ01000038.1"/>
</dbReference>
<keyword evidence="1" id="KW-0472">Membrane</keyword>
<name>E1K1A7_SOLFR</name>
<reference evidence="2 3" key="1">
    <citation type="submission" date="2010-08" db="EMBL/GenBank/DDBJ databases">
        <title>The draft genome of Desulfovibrio fructosovorans JJ.</title>
        <authorList>
            <consortium name="US DOE Joint Genome Institute (JGI-PGF)"/>
            <person name="Lucas S."/>
            <person name="Copeland A."/>
            <person name="Lapidus A."/>
            <person name="Cheng J.-F."/>
            <person name="Bruce D."/>
            <person name="Goodwin L."/>
            <person name="Pitluck S."/>
            <person name="Land M.L."/>
            <person name="Hauser L."/>
            <person name="Chang Y.-J."/>
            <person name="Jeffries C."/>
            <person name="Wall J.D."/>
            <person name="Stahl D.A."/>
            <person name="Arkin A.P."/>
            <person name="Dehal P."/>
            <person name="Stolyar S.M."/>
            <person name="Hazen T.C."/>
            <person name="Woyke T.J."/>
        </authorList>
    </citation>
    <scope>NUCLEOTIDE SEQUENCE [LARGE SCALE GENOMIC DNA]</scope>
    <source>
        <strain evidence="2 3">JJ</strain>
    </source>
</reference>
<evidence type="ECO:0000256" key="1">
    <source>
        <dbReference type="SAM" id="Phobius"/>
    </source>
</evidence>
<organism evidence="2 3">
    <name type="scientific">Solidesulfovibrio fructosivorans JJ]</name>
    <dbReference type="NCBI Taxonomy" id="596151"/>
    <lineage>
        <taxon>Bacteria</taxon>
        <taxon>Pseudomonadati</taxon>
        <taxon>Thermodesulfobacteriota</taxon>
        <taxon>Desulfovibrionia</taxon>
        <taxon>Desulfovibrionales</taxon>
        <taxon>Desulfovibrionaceae</taxon>
        <taxon>Solidesulfovibrio</taxon>
    </lineage>
</organism>
<comment type="caution">
    <text evidence="2">The sequence shown here is derived from an EMBL/GenBank/DDBJ whole genome shotgun (WGS) entry which is preliminary data.</text>
</comment>
<proteinExistence type="predicted"/>
<keyword evidence="3" id="KW-1185">Reference proteome</keyword>
<dbReference type="OrthoDB" id="5460118at2"/>
<dbReference type="eggNOG" id="ENOG503031W">
    <property type="taxonomic scope" value="Bacteria"/>
</dbReference>
<keyword evidence="1" id="KW-1133">Transmembrane helix</keyword>
<gene>
    <name evidence="2" type="ORF">DesfrDRAFT_3657</name>
</gene>